<keyword evidence="3" id="KW-1185">Reference proteome</keyword>
<name>A0ABP0GWM0_CLALP</name>
<feature type="transmembrane region" description="Helical" evidence="1">
    <location>
        <begin position="22"/>
        <end position="39"/>
    </location>
</feature>
<dbReference type="EMBL" id="CAWYQH010000152">
    <property type="protein sequence ID" value="CAK8696129.1"/>
    <property type="molecule type" value="Genomic_DNA"/>
</dbReference>
<proteinExistence type="predicted"/>
<dbReference type="Proteomes" id="UP001642483">
    <property type="component" value="Unassembled WGS sequence"/>
</dbReference>
<keyword evidence="1" id="KW-0812">Transmembrane</keyword>
<keyword evidence="1" id="KW-0472">Membrane</keyword>
<organism evidence="2 3">
    <name type="scientific">Clavelina lepadiformis</name>
    <name type="common">Light-bulb sea squirt</name>
    <name type="synonym">Ascidia lepadiformis</name>
    <dbReference type="NCBI Taxonomy" id="159417"/>
    <lineage>
        <taxon>Eukaryota</taxon>
        <taxon>Metazoa</taxon>
        <taxon>Chordata</taxon>
        <taxon>Tunicata</taxon>
        <taxon>Ascidiacea</taxon>
        <taxon>Aplousobranchia</taxon>
        <taxon>Clavelinidae</taxon>
        <taxon>Clavelina</taxon>
    </lineage>
</organism>
<evidence type="ECO:0000256" key="1">
    <source>
        <dbReference type="SAM" id="Phobius"/>
    </source>
</evidence>
<reference evidence="2 3" key="1">
    <citation type="submission" date="2024-02" db="EMBL/GenBank/DDBJ databases">
        <authorList>
            <person name="Daric V."/>
            <person name="Darras S."/>
        </authorList>
    </citation>
    <scope>NUCLEOTIDE SEQUENCE [LARGE SCALE GENOMIC DNA]</scope>
</reference>
<evidence type="ECO:0000313" key="2">
    <source>
        <dbReference type="EMBL" id="CAK8696129.1"/>
    </source>
</evidence>
<keyword evidence="1" id="KW-1133">Transmembrane helix</keyword>
<accession>A0ABP0GWM0</accession>
<gene>
    <name evidence="2" type="ORF">CVLEPA_LOCUS29313</name>
</gene>
<protein>
    <submittedName>
        <fullName evidence="2">Uncharacterized protein</fullName>
    </submittedName>
</protein>
<comment type="caution">
    <text evidence="2">The sequence shown here is derived from an EMBL/GenBank/DDBJ whole genome shotgun (WGS) entry which is preliminary data.</text>
</comment>
<evidence type="ECO:0000313" key="3">
    <source>
        <dbReference type="Proteomes" id="UP001642483"/>
    </source>
</evidence>
<sequence>MFYLWLVQEAALDFRLVLVTEFWSVPTAVLLLVVGIVCLQRQKASGEADGLALSPEEQRKEWLYRGETQELFCIESFQERRAALAVSRESSGNFLLINLIYNNWQTQKQGLKMCFIDFVLPCKPERGPKCYTIKRLYYCKRMLNVSKQYFKFRRDIVGDIYVKLEIYGLVAIELTYHFANITRKDVVHPYDKSFGLYCIELALVVPF</sequence>